<evidence type="ECO:0000256" key="6">
    <source>
        <dbReference type="ARBA" id="ARBA00022679"/>
    </source>
</evidence>
<protein>
    <recommendedName>
        <fullName evidence="5">RCR-type E3 ubiquitin transferase</fullName>
        <ecNumber evidence="5">2.3.2.33</ecNumber>
    </recommendedName>
</protein>
<dbReference type="PANTHER" id="PTHR45943">
    <property type="entry name" value="E3 UBIQUITIN-PROTEIN LIGASE MYCBP2"/>
    <property type="match status" value="1"/>
</dbReference>
<dbReference type="PANTHER" id="PTHR45943:SF1">
    <property type="entry name" value="E3 UBIQUITIN-PROTEIN LIGASE MYCBP2"/>
    <property type="match status" value="1"/>
</dbReference>
<dbReference type="GO" id="GO:0030424">
    <property type="term" value="C:axon"/>
    <property type="evidence" value="ECO:0007669"/>
    <property type="project" value="UniProtKB-SubCell"/>
</dbReference>
<dbReference type="OrthoDB" id="6050183at2759"/>
<dbReference type="GO" id="GO:0005634">
    <property type="term" value="C:nucleus"/>
    <property type="evidence" value="ECO:0007669"/>
    <property type="project" value="TreeGrafter"/>
</dbReference>
<keyword evidence="7" id="KW-0479">Metal-binding</keyword>
<dbReference type="InterPro" id="IPR001841">
    <property type="entry name" value="Znf_RING"/>
</dbReference>
<sequence length="604" mass="66319">MVTEEHNRSSDAYIFELLSMVLALSGSNVGRTFLAQQLGLLQDLLSLLHTATPRVQRQVVSLLRRVLPEVQPQVLARLLNVPSLPPEDFSIIAEAKKGGEEVNLDPTKPGILDVFLICIAKALTVQMKVKGSGKAVNTVDSATSIPTESVQSSSRWWLRGGMNNKLAETIITLLKDMASGQVSEAWGRVTKGAVAENILNLTKMGENLRVPAECIKTPTLWLALASLCVLDHDHVVSLSSGQWISPDGQQGQPRPTCDNHDDGETSAIILCDMCGNLCADCDRFLHLHKRTRSHKRQVFKEEEEAIRVDLHEGCGRTKLFWVMALADSASLKAMVEFREGDRGKTLTSAISMGVCRFCGNQSSTGLLSMGNVCSDPDCQEYAKTACRKVQSCGHMCGGIAGEYPCLPCLHGCKNPGQTHALKQDADDMCMICFTEALSAAPAIQLICSHVFHLHCCRKVLEKGWIGPRITFGFASCPICKREIDHPLLKDLLDPTRKLYDDVKRKALMRLEYEGLHKSEAITTAGARFYNDPAGFAMDRYAYYVCYKCKKAYYGGEARCDEQLEGGDDYDPTELVCGACSDVSRAQVSAMSDLTGLLHGNFLNM</sequence>
<keyword evidence="9 13" id="KW-0863">Zinc-finger</keyword>
<dbReference type="GO" id="GO:0005886">
    <property type="term" value="C:plasma membrane"/>
    <property type="evidence" value="ECO:0007669"/>
    <property type="project" value="TreeGrafter"/>
</dbReference>
<dbReference type="SUPFAM" id="SSF57850">
    <property type="entry name" value="RING/U-box"/>
    <property type="match status" value="1"/>
</dbReference>
<accession>A0A1S3IP38</accession>
<dbReference type="AlphaFoldDB" id="A0A1S3IP38"/>
<evidence type="ECO:0000256" key="2">
    <source>
        <dbReference type="ARBA" id="ARBA00004489"/>
    </source>
</evidence>
<evidence type="ECO:0000259" key="14">
    <source>
        <dbReference type="PROSITE" id="PS50089"/>
    </source>
</evidence>
<organism evidence="15 16">
    <name type="scientific">Lingula anatina</name>
    <name type="common">Brachiopod</name>
    <name type="synonym">Lingula unguis</name>
    <dbReference type="NCBI Taxonomy" id="7574"/>
    <lineage>
        <taxon>Eukaryota</taxon>
        <taxon>Metazoa</taxon>
        <taxon>Spiralia</taxon>
        <taxon>Lophotrochozoa</taxon>
        <taxon>Brachiopoda</taxon>
        <taxon>Linguliformea</taxon>
        <taxon>Lingulata</taxon>
        <taxon>Lingulida</taxon>
        <taxon>Linguloidea</taxon>
        <taxon>Lingulidae</taxon>
        <taxon>Lingula</taxon>
    </lineage>
</organism>
<keyword evidence="10" id="KW-0833">Ubl conjugation pathway</keyword>
<evidence type="ECO:0000256" key="8">
    <source>
        <dbReference type="ARBA" id="ARBA00022737"/>
    </source>
</evidence>
<comment type="similarity">
    <text evidence="4">Belongs to the RING-Cys relay (RCR) family.</text>
</comment>
<dbReference type="Gene3D" id="3.30.40.10">
    <property type="entry name" value="Zinc/RING finger domain, C3HC4 (zinc finger)"/>
    <property type="match status" value="1"/>
</dbReference>
<keyword evidence="15" id="KW-1185">Reference proteome</keyword>
<evidence type="ECO:0000256" key="10">
    <source>
        <dbReference type="ARBA" id="ARBA00022786"/>
    </source>
</evidence>
<proteinExistence type="inferred from homology"/>
<evidence type="ECO:0000313" key="15">
    <source>
        <dbReference type="Proteomes" id="UP000085678"/>
    </source>
</evidence>
<keyword evidence="8" id="KW-0677">Repeat</keyword>
<dbReference type="CDD" id="cd19799">
    <property type="entry name" value="Bbox2_MYCBP2"/>
    <property type="match status" value="1"/>
</dbReference>
<dbReference type="CDD" id="cd16463">
    <property type="entry name" value="RING-H2_PHR"/>
    <property type="match status" value="1"/>
</dbReference>
<dbReference type="GO" id="GO:0008582">
    <property type="term" value="P:regulation of synaptic assembly at neuromuscular junction"/>
    <property type="evidence" value="ECO:0007669"/>
    <property type="project" value="TreeGrafter"/>
</dbReference>
<keyword evidence="11" id="KW-0862">Zinc</keyword>
<dbReference type="GO" id="GO:0007411">
    <property type="term" value="P:axon guidance"/>
    <property type="evidence" value="ECO:0007669"/>
    <property type="project" value="TreeGrafter"/>
</dbReference>
<dbReference type="InterPro" id="IPR013083">
    <property type="entry name" value="Znf_RING/FYVE/PHD"/>
</dbReference>
<evidence type="ECO:0000313" key="16">
    <source>
        <dbReference type="RefSeq" id="XP_013399299.1"/>
    </source>
</evidence>
<keyword evidence="12" id="KW-0966">Cell projection</keyword>
<dbReference type="Proteomes" id="UP000085678">
    <property type="component" value="Unplaced"/>
</dbReference>
<comment type="pathway">
    <text evidence="3">Protein modification; protein ubiquitination.</text>
</comment>
<comment type="catalytic activity">
    <reaction evidence="1">
        <text>[E2 ubiquitin-conjugating enzyme]-S-ubiquitinyl-L-cysteine + [acceptor protein]-L-threonine = [E2 ubiquitin-conjugating enzyme]-L-cysteine + [acceptor protein]-3-O-ubiquitinyl-L-threonine.</text>
        <dbReference type="EC" id="2.3.2.33"/>
    </reaction>
</comment>
<evidence type="ECO:0000256" key="5">
    <source>
        <dbReference type="ARBA" id="ARBA00012249"/>
    </source>
</evidence>
<keyword evidence="6" id="KW-0808">Transferase</keyword>
<evidence type="ECO:0000256" key="9">
    <source>
        <dbReference type="ARBA" id="ARBA00022771"/>
    </source>
</evidence>
<dbReference type="GeneID" id="106165592"/>
<reference evidence="16" key="1">
    <citation type="submission" date="2025-08" db="UniProtKB">
        <authorList>
            <consortium name="RefSeq"/>
        </authorList>
    </citation>
    <scope>IDENTIFICATION</scope>
    <source>
        <tissue evidence="16">Gonads</tissue>
    </source>
</reference>
<evidence type="ECO:0000256" key="3">
    <source>
        <dbReference type="ARBA" id="ARBA00004906"/>
    </source>
</evidence>
<evidence type="ECO:0000256" key="7">
    <source>
        <dbReference type="ARBA" id="ARBA00022723"/>
    </source>
</evidence>
<dbReference type="FunFam" id="3.30.40.10:FF:000078">
    <property type="entry name" value="E3 ubiquitin-protein ligase MYCBP2 isoform X1"/>
    <property type="match status" value="1"/>
</dbReference>
<dbReference type="EC" id="2.3.2.33" evidence="5"/>
<dbReference type="GO" id="GO:0008270">
    <property type="term" value="F:zinc ion binding"/>
    <property type="evidence" value="ECO:0007669"/>
    <property type="project" value="UniProtKB-KW"/>
</dbReference>
<dbReference type="PROSITE" id="PS50089">
    <property type="entry name" value="ZF_RING_2"/>
    <property type="match status" value="1"/>
</dbReference>
<dbReference type="STRING" id="7574.A0A1S3IP38"/>
<comment type="subcellular location">
    <subcellularLocation>
        <location evidence="2">Cell projection</location>
        <location evidence="2">Axon</location>
    </subcellularLocation>
</comment>
<evidence type="ECO:0000256" key="4">
    <source>
        <dbReference type="ARBA" id="ARBA00005415"/>
    </source>
</evidence>
<dbReference type="RefSeq" id="XP_013399299.1">
    <property type="nucleotide sequence ID" value="XM_013543845.1"/>
</dbReference>
<gene>
    <name evidence="16" type="primary">LOC106165592</name>
</gene>
<dbReference type="GO" id="GO:0061630">
    <property type="term" value="F:ubiquitin protein ligase activity"/>
    <property type="evidence" value="ECO:0007669"/>
    <property type="project" value="UniProtKB-EC"/>
</dbReference>
<dbReference type="InParanoid" id="A0A1S3IP38"/>
<feature type="domain" description="RING-type" evidence="14">
    <location>
        <begin position="429"/>
        <end position="480"/>
    </location>
</feature>
<dbReference type="KEGG" id="lak:106165592"/>
<evidence type="ECO:0000256" key="12">
    <source>
        <dbReference type="ARBA" id="ARBA00023273"/>
    </source>
</evidence>
<evidence type="ECO:0000256" key="13">
    <source>
        <dbReference type="PROSITE-ProRule" id="PRU00175"/>
    </source>
</evidence>
<evidence type="ECO:0000256" key="1">
    <source>
        <dbReference type="ARBA" id="ARBA00000333"/>
    </source>
</evidence>
<name>A0A1S3IP38_LINAN</name>
<evidence type="ECO:0000256" key="11">
    <source>
        <dbReference type="ARBA" id="ARBA00022833"/>
    </source>
</evidence>